<feature type="compositionally biased region" description="Basic and acidic residues" evidence="1">
    <location>
        <begin position="1"/>
        <end position="21"/>
    </location>
</feature>
<dbReference type="EMBL" id="ML979133">
    <property type="protein sequence ID" value="KAF1919419.1"/>
    <property type="molecule type" value="Genomic_DNA"/>
</dbReference>
<evidence type="ECO:0000256" key="1">
    <source>
        <dbReference type="SAM" id="MobiDB-lite"/>
    </source>
</evidence>
<gene>
    <name evidence="2" type="ORF">BDU57DRAFT_512496</name>
</gene>
<feature type="region of interest" description="Disordered" evidence="1">
    <location>
        <begin position="1"/>
        <end position="51"/>
    </location>
</feature>
<name>A0A6A5QVN2_AMPQU</name>
<keyword evidence="3" id="KW-1185">Reference proteome</keyword>
<evidence type="ECO:0000313" key="2">
    <source>
        <dbReference type="EMBL" id="KAF1919419.1"/>
    </source>
</evidence>
<accession>A0A6A5QVN2</accession>
<evidence type="ECO:0000313" key="3">
    <source>
        <dbReference type="Proteomes" id="UP000800096"/>
    </source>
</evidence>
<protein>
    <submittedName>
        <fullName evidence="2">Uncharacterized protein</fullName>
    </submittedName>
</protein>
<reference evidence="2" key="1">
    <citation type="journal article" date="2020" name="Stud. Mycol.">
        <title>101 Dothideomycetes genomes: a test case for predicting lifestyles and emergence of pathogens.</title>
        <authorList>
            <person name="Haridas S."/>
            <person name="Albert R."/>
            <person name="Binder M."/>
            <person name="Bloem J."/>
            <person name="Labutti K."/>
            <person name="Salamov A."/>
            <person name="Andreopoulos B."/>
            <person name="Baker S."/>
            <person name="Barry K."/>
            <person name="Bills G."/>
            <person name="Bluhm B."/>
            <person name="Cannon C."/>
            <person name="Castanera R."/>
            <person name="Culley D."/>
            <person name="Daum C."/>
            <person name="Ezra D."/>
            <person name="Gonzalez J."/>
            <person name="Henrissat B."/>
            <person name="Kuo A."/>
            <person name="Liang C."/>
            <person name="Lipzen A."/>
            <person name="Lutzoni F."/>
            <person name="Magnuson J."/>
            <person name="Mondo S."/>
            <person name="Nolan M."/>
            <person name="Ohm R."/>
            <person name="Pangilinan J."/>
            <person name="Park H.-J."/>
            <person name="Ramirez L."/>
            <person name="Alfaro M."/>
            <person name="Sun H."/>
            <person name="Tritt A."/>
            <person name="Yoshinaga Y."/>
            <person name="Zwiers L.-H."/>
            <person name="Turgeon B."/>
            <person name="Goodwin S."/>
            <person name="Spatafora J."/>
            <person name="Crous P."/>
            <person name="Grigoriev I."/>
        </authorList>
    </citation>
    <scope>NUCLEOTIDE SEQUENCE</scope>
    <source>
        <strain evidence="2">HMLAC05119</strain>
    </source>
</reference>
<dbReference type="AlphaFoldDB" id="A0A6A5QVN2"/>
<dbReference type="Proteomes" id="UP000800096">
    <property type="component" value="Unassembled WGS sequence"/>
</dbReference>
<organism evidence="2 3">
    <name type="scientific">Ampelomyces quisqualis</name>
    <name type="common">Powdery mildew agent</name>
    <dbReference type="NCBI Taxonomy" id="50730"/>
    <lineage>
        <taxon>Eukaryota</taxon>
        <taxon>Fungi</taxon>
        <taxon>Dikarya</taxon>
        <taxon>Ascomycota</taxon>
        <taxon>Pezizomycotina</taxon>
        <taxon>Dothideomycetes</taxon>
        <taxon>Pleosporomycetidae</taxon>
        <taxon>Pleosporales</taxon>
        <taxon>Pleosporineae</taxon>
        <taxon>Phaeosphaeriaceae</taxon>
        <taxon>Ampelomyces</taxon>
    </lineage>
</organism>
<sequence>MIARLHEAHDHGVGRPRESLHGRTSHSATADGPDPATPYLINHSAPLTPPR</sequence>
<proteinExistence type="predicted"/>